<dbReference type="AlphaFoldDB" id="A0A507FA79"/>
<evidence type="ECO:0000313" key="1">
    <source>
        <dbReference type="EMBL" id="TPX73239.1"/>
    </source>
</evidence>
<keyword evidence="2" id="KW-1185">Reference proteome</keyword>
<comment type="caution">
    <text evidence="1">The sequence shown here is derived from an EMBL/GenBank/DDBJ whole genome shotgun (WGS) entry which is preliminary data.</text>
</comment>
<dbReference type="Proteomes" id="UP000320333">
    <property type="component" value="Unassembled WGS sequence"/>
</dbReference>
<name>A0A507FA79_9FUNG</name>
<sequence length="208" mass="22708">MWTLPEFQQYCCLNANAGGNLVCEVTGHDLGVGNWEIDRVINGIVVGRSGEYGHAQCLIVHQKINDMKEAGGCKIFASCETLELEKQHRGNIEADNCIATQIILWLHLHSICTFRASPEIASISVSGSNAVADAVLDTSEQLLTLMPDFVCQDGLAACDAVMQFLRMMLPSTVVVNTNSGEKVLKRLDEFEDAVVHVCPSSDFAYKMA</sequence>
<dbReference type="EMBL" id="QEAP01000199">
    <property type="protein sequence ID" value="TPX73239.1"/>
    <property type="molecule type" value="Genomic_DNA"/>
</dbReference>
<gene>
    <name evidence="1" type="ORF">CcCBS67573_g05492</name>
</gene>
<organism evidence="1 2">
    <name type="scientific">Chytriomyces confervae</name>
    <dbReference type="NCBI Taxonomy" id="246404"/>
    <lineage>
        <taxon>Eukaryota</taxon>
        <taxon>Fungi</taxon>
        <taxon>Fungi incertae sedis</taxon>
        <taxon>Chytridiomycota</taxon>
        <taxon>Chytridiomycota incertae sedis</taxon>
        <taxon>Chytridiomycetes</taxon>
        <taxon>Chytridiales</taxon>
        <taxon>Chytriomycetaceae</taxon>
        <taxon>Chytriomyces</taxon>
    </lineage>
</organism>
<evidence type="ECO:0000313" key="2">
    <source>
        <dbReference type="Proteomes" id="UP000320333"/>
    </source>
</evidence>
<accession>A0A507FA79</accession>
<proteinExistence type="predicted"/>
<reference evidence="1 2" key="1">
    <citation type="journal article" date="2019" name="Sci. Rep.">
        <title>Comparative genomics of chytrid fungi reveal insights into the obligate biotrophic and pathogenic lifestyle of Synchytrium endobioticum.</title>
        <authorList>
            <person name="van de Vossenberg B.T.L.H."/>
            <person name="Warris S."/>
            <person name="Nguyen H.D.T."/>
            <person name="van Gent-Pelzer M.P.E."/>
            <person name="Joly D.L."/>
            <person name="van de Geest H.C."/>
            <person name="Bonants P.J.M."/>
            <person name="Smith D.S."/>
            <person name="Levesque C.A."/>
            <person name="van der Lee T.A.J."/>
        </authorList>
    </citation>
    <scope>NUCLEOTIDE SEQUENCE [LARGE SCALE GENOMIC DNA]</scope>
    <source>
        <strain evidence="1 2">CBS 675.73</strain>
    </source>
</reference>
<protein>
    <submittedName>
        <fullName evidence="1">Uncharacterized protein</fullName>
    </submittedName>
</protein>